<dbReference type="EMBL" id="JAUHHV010000004">
    <property type="protein sequence ID" value="KAK1428010.1"/>
    <property type="molecule type" value="Genomic_DNA"/>
</dbReference>
<name>A0AAD8NTT8_TARER</name>
<dbReference type="AlphaFoldDB" id="A0AAD8NTT8"/>
<reference evidence="2" key="1">
    <citation type="journal article" date="2023" name="bioRxiv">
        <title>Improved chromosome-level genome assembly for marigold (Tagetes erecta).</title>
        <authorList>
            <person name="Jiang F."/>
            <person name="Yuan L."/>
            <person name="Wang S."/>
            <person name="Wang H."/>
            <person name="Xu D."/>
            <person name="Wang A."/>
            <person name="Fan W."/>
        </authorList>
    </citation>
    <scope>NUCLEOTIDE SEQUENCE</scope>
    <source>
        <strain evidence="2">WSJ</strain>
        <tissue evidence="2">Leaf</tissue>
    </source>
</reference>
<evidence type="ECO:0000313" key="2">
    <source>
        <dbReference type="EMBL" id="KAK1428010.1"/>
    </source>
</evidence>
<dbReference type="Proteomes" id="UP001229421">
    <property type="component" value="Unassembled WGS sequence"/>
</dbReference>
<evidence type="ECO:0000256" key="1">
    <source>
        <dbReference type="SAM" id="MobiDB-lite"/>
    </source>
</evidence>
<accession>A0AAD8NTT8</accession>
<evidence type="ECO:0000313" key="3">
    <source>
        <dbReference type="Proteomes" id="UP001229421"/>
    </source>
</evidence>
<comment type="caution">
    <text evidence="2">The sequence shown here is derived from an EMBL/GenBank/DDBJ whole genome shotgun (WGS) entry which is preliminary data.</text>
</comment>
<proteinExistence type="predicted"/>
<feature type="compositionally biased region" description="Low complexity" evidence="1">
    <location>
        <begin position="1"/>
        <end position="14"/>
    </location>
</feature>
<sequence length="177" mass="20289">MAQSKQPKVDSSSSDSDKPPNYVPLPEDVKEKLCSVECSEQLEHYRTYSFKICDKLAKEEKKHKKLKEDHKISDEKILSLQESRKKSMSEIELLKHPLTEITKNLELEKAAHASTQVELANIKSCKTMVKQMVSERGNKNKTGLGFTHEHMVESILNTLPNKFNTNDHSPENEARLR</sequence>
<protein>
    <submittedName>
        <fullName evidence="2">Uncharacterized protein</fullName>
    </submittedName>
</protein>
<feature type="region of interest" description="Disordered" evidence="1">
    <location>
        <begin position="1"/>
        <end position="26"/>
    </location>
</feature>
<keyword evidence="3" id="KW-1185">Reference proteome</keyword>
<organism evidence="2 3">
    <name type="scientific">Tagetes erecta</name>
    <name type="common">African marigold</name>
    <dbReference type="NCBI Taxonomy" id="13708"/>
    <lineage>
        <taxon>Eukaryota</taxon>
        <taxon>Viridiplantae</taxon>
        <taxon>Streptophyta</taxon>
        <taxon>Embryophyta</taxon>
        <taxon>Tracheophyta</taxon>
        <taxon>Spermatophyta</taxon>
        <taxon>Magnoliopsida</taxon>
        <taxon>eudicotyledons</taxon>
        <taxon>Gunneridae</taxon>
        <taxon>Pentapetalae</taxon>
        <taxon>asterids</taxon>
        <taxon>campanulids</taxon>
        <taxon>Asterales</taxon>
        <taxon>Asteraceae</taxon>
        <taxon>Asteroideae</taxon>
        <taxon>Heliantheae alliance</taxon>
        <taxon>Tageteae</taxon>
        <taxon>Tagetes</taxon>
    </lineage>
</organism>
<gene>
    <name evidence="2" type="ORF">QVD17_16828</name>
</gene>